<sequence length="91" mass="10221">MEPPRKRATSRAKVARHWRWAKTQIDSSESDISEDEESALDSESDHSDKLSDLELDYKFEEDNTTPHSINATDNSGTELSQPAISSNIQEG</sequence>
<feature type="region of interest" description="Disordered" evidence="1">
    <location>
        <begin position="23"/>
        <end position="91"/>
    </location>
</feature>
<feature type="compositionally biased region" description="Basic and acidic residues" evidence="1">
    <location>
        <begin position="43"/>
        <end position="61"/>
    </location>
</feature>
<evidence type="ECO:0000313" key="2">
    <source>
        <dbReference type="EMBL" id="CAH2303325.1"/>
    </source>
</evidence>
<organism evidence="2 3">
    <name type="scientific">Pelobates cultripes</name>
    <name type="common">Western spadefoot toad</name>
    <dbReference type="NCBI Taxonomy" id="61616"/>
    <lineage>
        <taxon>Eukaryota</taxon>
        <taxon>Metazoa</taxon>
        <taxon>Chordata</taxon>
        <taxon>Craniata</taxon>
        <taxon>Vertebrata</taxon>
        <taxon>Euteleostomi</taxon>
        <taxon>Amphibia</taxon>
        <taxon>Batrachia</taxon>
        <taxon>Anura</taxon>
        <taxon>Pelobatoidea</taxon>
        <taxon>Pelobatidae</taxon>
        <taxon>Pelobates</taxon>
    </lineage>
</organism>
<name>A0AAD1WDC0_PELCU</name>
<proteinExistence type="predicted"/>
<feature type="compositionally biased region" description="Acidic residues" evidence="1">
    <location>
        <begin position="28"/>
        <end position="42"/>
    </location>
</feature>
<dbReference type="AlphaFoldDB" id="A0AAD1WDC0"/>
<feature type="non-terminal residue" evidence="2">
    <location>
        <position position="91"/>
    </location>
</feature>
<accession>A0AAD1WDC0</accession>
<evidence type="ECO:0000313" key="3">
    <source>
        <dbReference type="Proteomes" id="UP001295444"/>
    </source>
</evidence>
<feature type="compositionally biased region" description="Polar residues" evidence="1">
    <location>
        <begin position="65"/>
        <end position="91"/>
    </location>
</feature>
<gene>
    <name evidence="2" type="ORF">PECUL_23A007756</name>
</gene>
<protein>
    <submittedName>
        <fullName evidence="2">Uncharacterized protein</fullName>
    </submittedName>
</protein>
<dbReference type="Proteomes" id="UP001295444">
    <property type="component" value="Chromosome 06"/>
</dbReference>
<keyword evidence="3" id="KW-1185">Reference proteome</keyword>
<evidence type="ECO:0000256" key="1">
    <source>
        <dbReference type="SAM" id="MobiDB-lite"/>
    </source>
</evidence>
<dbReference type="EMBL" id="OW240917">
    <property type="protein sequence ID" value="CAH2303325.1"/>
    <property type="molecule type" value="Genomic_DNA"/>
</dbReference>
<reference evidence="2" key="1">
    <citation type="submission" date="2022-03" db="EMBL/GenBank/DDBJ databases">
        <authorList>
            <person name="Alioto T."/>
            <person name="Alioto T."/>
            <person name="Gomez Garrido J."/>
        </authorList>
    </citation>
    <scope>NUCLEOTIDE SEQUENCE</scope>
</reference>